<name>A0A1L9SYC3_9EURO</name>
<evidence type="ECO:0000313" key="1">
    <source>
        <dbReference type="EMBL" id="OJJ52169.1"/>
    </source>
</evidence>
<reference evidence="2" key="1">
    <citation type="journal article" date="2017" name="Genome Biol.">
        <title>Comparative genomics reveals high biological diversity and specific adaptations in the industrially and medically important fungal genus Aspergillus.</title>
        <authorList>
            <person name="de Vries R.P."/>
            <person name="Riley R."/>
            <person name="Wiebenga A."/>
            <person name="Aguilar-Osorio G."/>
            <person name="Amillis S."/>
            <person name="Uchima C.A."/>
            <person name="Anderluh G."/>
            <person name="Asadollahi M."/>
            <person name="Askin M."/>
            <person name="Barry K."/>
            <person name="Battaglia E."/>
            <person name="Bayram O."/>
            <person name="Benocci T."/>
            <person name="Braus-Stromeyer S.A."/>
            <person name="Caldana C."/>
            <person name="Canovas D."/>
            <person name="Cerqueira G.C."/>
            <person name="Chen F."/>
            <person name="Chen W."/>
            <person name="Choi C."/>
            <person name="Clum A."/>
            <person name="Dos Santos R.A."/>
            <person name="Damasio A.R."/>
            <person name="Diallinas G."/>
            <person name="Emri T."/>
            <person name="Fekete E."/>
            <person name="Flipphi M."/>
            <person name="Freyberg S."/>
            <person name="Gallo A."/>
            <person name="Gournas C."/>
            <person name="Habgood R."/>
            <person name="Hainaut M."/>
            <person name="Harispe M.L."/>
            <person name="Henrissat B."/>
            <person name="Hilden K.S."/>
            <person name="Hope R."/>
            <person name="Hossain A."/>
            <person name="Karabika E."/>
            <person name="Karaffa L."/>
            <person name="Karanyi Z."/>
            <person name="Krasevec N."/>
            <person name="Kuo A."/>
            <person name="Kusch H."/>
            <person name="LaButti K."/>
            <person name="Lagendijk E.L."/>
            <person name="Lapidus A."/>
            <person name="Levasseur A."/>
            <person name="Lindquist E."/>
            <person name="Lipzen A."/>
            <person name="Logrieco A.F."/>
            <person name="MacCabe A."/>
            <person name="Maekelae M.R."/>
            <person name="Malavazi I."/>
            <person name="Melin P."/>
            <person name="Meyer V."/>
            <person name="Mielnichuk N."/>
            <person name="Miskei M."/>
            <person name="Molnar A.P."/>
            <person name="Mule G."/>
            <person name="Ngan C.Y."/>
            <person name="Orejas M."/>
            <person name="Orosz E."/>
            <person name="Ouedraogo J.P."/>
            <person name="Overkamp K.M."/>
            <person name="Park H.-S."/>
            <person name="Perrone G."/>
            <person name="Piumi F."/>
            <person name="Punt P.J."/>
            <person name="Ram A.F."/>
            <person name="Ramon A."/>
            <person name="Rauscher S."/>
            <person name="Record E."/>
            <person name="Riano-Pachon D.M."/>
            <person name="Robert V."/>
            <person name="Roehrig J."/>
            <person name="Ruller R."/>
            <person name="Salamov A."/>
            <person name="Salih N.S."/>
            <person name="Samson R.A."/>
            <person name="Sandor E."/>
            <person name="Sanguinetti M."/>
            <person name="Schuetze T."/>
            <person name="Sepcic K."/>
            <person name="Shelest E."/>
            <person name="Sherlock G."/>
            <person name="Sophianopoulou V."/>
            <person name="Squina F.M."/>
            <person name="Sun H."/>
            <person name="Susca A."/>
            <person name="Todd R.B."/>
            <person name="Tsang A."/>
            <person name="Unkles S.E."/>
            <person name="van de Wiele N."/>
            <person name="van Rossen-Uffink D."/>
            <person name="Oliveira J.V."/>
            <person name="Vesth T.C."/>
            <person name="Visser J."/>
            <person name="Yu J.-H."/>
            <person name="Zhou M."/>
            <person name="Andersen M.R."/>
            <person name="Archer D.B."/>
            <person name="Baker S.E."/>
            <person name="Benoit I."/>
            <person name="Brakhage A.A."/>
            <person name="Braus G.H."/>
            <person name="Fischer R."/>
            <person name="Frisvad J.C."/>
            <person name="Goldman G.H."/>
            <person name="Houbraken J."/>
            <person name="Oakley B."/>
            <person name="Pocsi I."/>
            <person name="Scazzocchio C."/>
            <person name="Seiboth B."/>
            <person name="vanKuyk P.A."/>
            <person name="Wortman J."/>
            <person name="Dyer P.S."/>
            <person name="Grigoriev I.V."/>
        </authorList>
    </citation>
    <scope>NUCLEOTIDE SEQUENCE [LARGE SCALE GENOMIC DNA]</scope>
    <source>
        <strain evidence="2">CBS 593.65</strain>
    </source>
</reference>
<proteinExistence type="predicted"/>
<evidence type="ECO:0000313" key="2">
    <source>
        <dbReference type="Proteomes" id="UP000184356"/>
    </source>
</evidence>
<dbReference type="EMBL" id="KV878604">
    <property type="protein sequence ID" value="OJJ52169.1"/>
    <property type="molecule type" value="Genomic_DNA"/>
</dbReference>
<sequence>MLRGSYCTSVATFIGPFSSPQVFLSAAGKNTADPQPDLPLYSTAPVPPYWIPRLRSSL</sequence>
<dbReference type="VEuPathDB" id="FungiDB:ASPSYDRAFT_52432"/>
<keyword evidence="2" id="KW-1185">Reference proteome</keyword>
<dbReference type="GeneID" id="63764555"/>
<protein>
    <submittedName>
        <fullName evidence="1">Uncharacterized protein</fullName>
    </submittedName>
</protein>
<dbReference type="Proteomes" id="UP000184356">
    <property type="component" value="Unassembled WGS sequence"/>
</dbReference>
<gene>
    <name evidence="1" type="ORF">ASPSYDRAFT_52432</name>
</gene>
<dbReference type="AlphaFoldDB" id="A0A1L9SYC3"/>
<organism evidence="1 2">
    <name type="scientific">Aspergillus sydowii CBS 593.65</name>
    <dbReference type="NCBI Taxonomy" id="1036612"/>
    <lineage>
        <taxon>Eukaryota</taxon>
        <taxon>Fungi</taxon>
        <taxon>Dikarya</taxon>
        <taxon>Ascomycota</taxon>
        <taxon>Pezizomycotina</taxon>
        <taxon>Eurotiomycetes</taxon>
        <taxon>Eurotiomycetidae</taxon>
        <taxon>Eurotiales</taxon>
        <taxon>Aspergillaceae</taxon>
        <taxon>Aspergillus</taxon>
        <taxon>Aspergillus subgen. Nidulantes</taxon>
    </lineage>
</organism>
<dbReference type="RefSeq" id="XP_040695975.1">
    <property type="nucleotide sequence ID" value="XM_040848482.1"/>
</dbReference>
<accession>A0A1L9SYC3</accession>